<feature type="transmembrane region" description="Helical" evidence="2">
    <location>
        <begin position="33"/>
        <end position="53"/>
    </location>
</feature>
<evidence type="ECO:0000256" key="2">
    <source>
        <dbReference type="SAM" id="Phobius"/>
    </source>
</evidence>
<dbReference type="Pfam" id="PF07486">
    <property type="entry name" value="Hydrolase_2"/>
    <property type="match status" value="1"/>
</dbReference>
<evidence type="ECO:0000256" key="1">
    <source>
        <dbReference type="SAM" id="MobiDB-lite"/>
    </source>
</evidence>
<feature type="transmembrane region" description="Helical" evidence="2">
    <location>
        <begin position="59"/>
        <end position="75"/>
    </location>
</feature>
<feature type="transmembrane region" description="Helical" evidence="2">
    <location>
        <begin position="365"/>
        <end position="386"/>
    </location>
</feature>
<feature type="compositionally biased region" description="Polar residues" evidence="1">
    <location>
        <begin position="581"/>
        <end position="596"/>
    </location>
</feature>
<dbReference type="RefSeq" id="WP_106165017.1">
    <property type="nucleotide sequence ID" value="NZ_JBLWXK010000015.1"/>
</dbReference>
<feature type="region of interest" description="Disordered" evidence="1">
    <location>
        <begin position="578"/>
        <end position="609"/>
    </location>
</feature>
<reference evidence="5 6" key="1">
    <citation type="submission" date="2018-03" db="EMBL/GenBank/DDBJ databases">
        <title>Genomic Encyclopedia of Archaeal and Bacterial Type Strains, Phase II (KMG-II): from individual species to whole genera.</title>
        <authorList>
            <person name="Goeker M."/>
        </authorList>
    </citation>
    <scope>NUCLEOTIDE SEQUENCE [LARGE SCALE GENOMIC DNA]</scope>
    <source>
        <strain evidence="5 6">DSM 25328</strain>
    </source>
</reference>
<sequence>MPELEFHTVGGGFYLYDIFNYLAAFTGSGSFGALLYGGIAAGIFAASIQLVVFGAVRQVFTYFIGAMLVVGIGIGPKARVVIMDSTVPLGIYGVVDGVPWSVAWVGSLTSRTGAAITDQMETLLAAPDDLTYQKSGMMFGSTIMSQAARWRAVTPIVHDSLVNFMENCMVDGSNIGLVDTGNLGHAGDLYAFIGAYVPNSLAYFDPVLDETTTCKDGWPRIQERLNNEVVNVLRQKAAAQFGLRRGGDVTLAAQKMRATLSDFQNYIGMTSAGSTETIRQTMLTNSMDGAVQRLIASSGNNAAMTAYQAARTEAQTSASYSAVGISALKWVPLLKIVFTAIYLAAFPLAVIMMMTPMVWSVLKGYFGGFIWLAAWDPLSAILHSIVMKASAGYYREAMGSFRTGTIDYQMTFANYLGIRAVEQDVGTIAGYLMMSVPFLATVILFGAGRMAGLATSMLNVSQGAGIESGREAATGNISLANASMNNFAANKWNTSSVHDAGASTVRMGNGAMRTVNSDGSVVFGTGSAQSTSGMSARVGQTIREEISDRKEDAVRNATSLRDEWSTAVNQTASNYADFGRSLSSGTSVSNDQSTSQGRRHQQEAREAHSAVESFAKEHGISLDAAYKVALTAGVKGGSGGGGTGLSAGLDGTITGTGLDQDAYRRAENAARESGLSETVAKYGDAVNAIRASETSNLTNTESGGDRWSIEDVKRKGETYAEAREEAQTLASAESNLYSHGVSYDSQLTDAVIGEWREAGISDEQISSLLNPKSTAGVKAQEAAVEQVLPNLLQELGLDRPNPGLAQAHTLSRPEEEITTNKLPSAGVEHTQDYNRVRAATDNVSSVMDGRRNTMTDETNASATEHERAVVEGQDFGVVPGAVAKVGSTLSDIADSAADAWNGASSAITGTPQLTNYDRDVMIRTIHGEAGRESDIGQAGVAHVIMNRVDDPRWGDNPAEVSLQLKQFSAWNSGTGGNSLPTKLEEGSEQYERIGRIVDGVAAGDIGDPTGGATHYYSPKGMAAHVAAGEQSNEIPTWLGQESQARGHDNVTIGGHIFTGLKRDGE</sequence>
<accession>A0A2T1AB65</accession>
<dbReference type="EMBL" id="PVUF01000014">
    <property type="protein sequence ID" value="PRZ45598.1"/>
    <property type="molecule type" value="Genomic_DNA"/>
</dbReference>
<dbReference type="InterPro" id="IPR042047">
    <property type="entry name" value="SleB_dom1"/>
</dbReference>
<dbReference type="Gene3D" id="1.10.10.2520">
    <property type="entry name" value="Cell wall hydrolase SleB, domain 1"/>
    <property type="match status" value="1"/>
</dbReference>
<feature type="domain" description="Cell wall hydrolase SleB" evidence="3">
    <location>
        <begin position="932"/>
        <end position="1057"/>
    </location>
</feature>
<dbReference type="AlphaFoldDB" id="A0A2T1AB65"/>
<feature type="domain" description="TraG N-terminal Proteobacteria" evidence="4">
    <location>
        <begin position="5"/>
        <end position="464"/>
    </location>
</feature>
<dbReference type="InterPro" id="IPR011105">
    <property type="entry name" value="Cell_wall_hydrolase_SleB"/>
</dbReference>
<evidence type="ECO:0000313" key="6">
    <source>
        <dbReference type="Proteomes" id="UP000237718"/>
    </source>
</evidence>
<keyword evidence="2" id="KW-0812">Transmembrane</keyword>
<feature type="compositionally biased region" description="Basic and acidic residues" evidence="1">
    <location>
        <begin position="600"/>
        <end position="609"/>
    </location>
</feature>
<dbReference type="OrthoDB" id="7413598at2"/>
<evidence type="ECO:0000313" key="5">
    <source>
        <dbReference type="EMBL" id="PRZ45598.1"/>
    </source>
</evidence>
<dbReference type="Pfam" id="PF07916">
    <property type="entry name" value="TraG_N"/>
    <property type="match status" value="1"/>
</dbReference>
<name>A0A2T1AB65_TRISK</name>
<keyword evidence="2" id="KW-1133">Transmembrane helix</keyword>
<dbReference type="InterPro" id="IPR012931">
    <property type="entry name" value="TraG_N_Proteobacteria"/>
</dbReference>
<feature type="transmembrane region" description="Helical" evidence="2">
    <location>
        <begin position="336"/>
        <end position="359"/>
    </location>
</feature>
<keyword evidence="2" id="KW-0472">Membrane</keyword>
<gene>
    <name evidence="5" type="ORF">CLV89_11449</name>
</gene>
<feature type="transmembrane region" description="Helical" evidence="2">
    <location>
        <begin position="428"/>
        <end position="448"/>
    </location>
</feature>
<protein>
    <submittedName>
        <fullName evidence="5">Conjugal transfer mating pair stabilization protein TraG</fullName>
    </submittedName>
</protein>
<comment type="caution">
    <text evidence="5">The sequence shown here is derived from an EMBL/GenBank/DDBJ whole genome shotgun (WGS) entry which is preliminary data.</text>
</comment>
<dbReference type="GO" id="GO:0016787">
    <property type="term" value="F:hydrolase activity"/>
    <property type="evidence" value="ECO:0007669"/>
    <property type="project" value="InterPro"/>
</dbReference>
<evidence type="ECO:0000259" key="3">
    <source>
        <dbReference type="Pfam" id="PF07486"/>
    </source>
</evidence>
<organism evidence="5 6">
    <name type="scientific">Tritonibacter scottomollicae</name>
    <name type="common">Epibacterium scottomollicae</name>
    <dbReference type="NCBI Taxonomy" id="483013"/>
    <lineage>
        <taxon>Bacteria</taxon>
        <taxon>Pseudomonadati</taxon>
        <taxon>Pseudomonadota</taxon>
        <taxon>Alphaproteobacteria</taxon>
        <taxon>Rhodobacterales</taxon>
        <taxon>Paracoccaceae</taxon>
        <taxon>Tritonibacter</taxon>
    </lineage>
</organism>
<evidence type="ECO:0000259" key="4">
    <source>
        <dbReference type="Pfam" id="PF07916"/>
    </source>
</evidence>
<proteinExistence type="predicted"/>
<dbReference type="Proteomes" id="UP000237718">
    <property type="component" value="Unassembled WGS sequence"/>
</dbReference>